<accession>A0A2T7DBE7</accession>
<sequence>MASRRAKHPSTQKKGSRHRTGPNGKRRGGLHTKLAAVRVRRLAGGRRQRRRAPRRSRQGRLHTTPTASTSRRGAPPPAGSATARPSSTP</sequence>
<dbReference type="Proteomes" id="UP000244336">
    <property type="component" value="Chromosome 5"/>
</dbReference>
<dbReference type="Gramene" id="PUZ52919">
    <property type="protein sequence ID" value="PUZ52919"/>
    <property type="gene ID" value="GQ55_5G011800"/>
</dbReference>
<gene>
    <name evidence="2" type="ORF">GQ55_5G011800</name>
</gene>
<evidence type="ECO:0000313" key="3">
    <source>
        <dbReference type="Proteomes" id="UP000244336"/>
    </source>
</evidence>
<evidence type="ECO:0000256" key="1">
    <source>
        <dbReference type="SAM" id="MobiDB-lite"/>
    </source>
</evidence>
<protein>
    <submittedName>
        <fullName evidence="2">Uncharacterized protein</fullName>
    </submittedName>
</protein>
<dbReference type="EMBL" id="CM009753">
    <property type="protein sequence ID" value="PUZ52919.1"/>
    <property type="molecule type" value="Genomic_DNA"/>
</dbReference>
<proteinExistence type="predicted"/>
<reference evidence="2 3" key="1">
    <citation type="submission" date="2018-04" db="EMBL/GenBank/DDBJ databases">
        <title>WGS assembly of Panicum hallii var. hallii HAL2.</title>
        <authorList>
            <person name="Lovell J."/>
            <person name="Jenkins J."/>
            <person name="Lowry D."/>
            <person name="Mamidi S."/>
            <person name="Sreedasyam A."/>
            <person name="Weng X."/>
            <person name="Barry K."/>
            <person name="Bonette J."/>
            <person name="Campitelli B."/>
            <person name="Daum C."/>
            <person name="Gordon S."/>
            <person name="Gould B."/>
            <person name="Lipzen A."/>
            <person name="MacQueen A."/>
            <person name="Palacio-Mejia J."/>
            <person name="Plott C."/>
            <person name="Shakirov E."/>
            <person name="Shu S."/>
            <person name="Yoshinaga Y."/>
            <person name="Zane M."/>
            <person name="Rokhsar D."/>
            <person name="Grimwood J."/>
            <person name="Schmutz J."/>
            <person name="Juenger T."/>
        </authorList>
    </citation>
    <scope>NUCLEOTIDE SEQUENCE [LARGE SCALE GENOMIC DNA]</scope>
    <source>
        <strain evidence="3">cv. HAL2</strain>
    </source>
</reference>
<feature type="compositionally biased region" description="Basic residues" evidence="1">
    <location>
        <begin position="38"/>
        <end position="60"/>
    </location>
</feature>
<feature type="region of interest" description="Disordered" evidence="1">
    <location>
        <begin position="1"/>
        <end position="89"/>
    </location>
</feature>
<organism evidence="2 3">
    <name type="scientific">Panicum hallii var. hallii</name>
    <dbReference type="NCBI Taxonomy" id="1504633"/>
    <lineage>
        <taxon>Eukaryota</taxon>
        <taxon>Viridiplantae</taxon>
        <taxon>Streptophyta</taxon>
        <taxon>Embryophyta</taxon>
        <taxon>Tracheophyta</taxon>
        <taxon>Spermatophyta</taxon>
        <taxon>Magnoliopsida</taxon>
        <taxon>Liliopsida</taxon>
        <taxon>Poales</taxon>
        <taxon>Poaceae</taxon>
        <taxon>PACMAD clade</taxon>
        <taxon>Panicoideae</taxon>
        <taxon>Panicodae</taxon>
        <taxon>Paniceae</taxon>
        <taxon>Panicinae</taxon>
        <taxon>Panicum</taxon>
        <taxon>Panicum sect. Panicum</taxon>
    </lineage>
</organism>
<name>A0A2T7DBE7_9POAL</name>
<evidence type="ECO:0000313" key="2">
    <source>
        <dbReference type="EMBL" id="PUZ52919.1"/>
    </source>
</evidence>
<dbReference type="AlphaFoldDB" id="A0A2T7DBE7"/>
<keyword evidence="3" id="KW-1185">Reference proteome</keyword>
<feature type="compositionally biased region" description="Basic residues" evidence="1">
    <location>
        <begin position="1"/>
        <end position="30"/>
    </location>
</feature>